<reference evidence="2 3" key="1">
    <citation type="submission" date="2016-10" db="EMBL/GenBank/DDBJ databases">
        <title>Genome sequence of Streptomyces gilvigriseus MUSC 26.</title>
        <authorList>
            <person name="Lee L.-H."/>
            <person name="Ser H.-L."/>
        </authorList>
    </citation>
    <scope>NUCLEOTIDE SEQUENCE [LARGE SCALE GENOMIC DNA]</scope>
    <source>
        <strain evidence="2 3">MUSC 26</strain>
    </source>
</reference>
<sequence length="94" mass="10398">MDDSDELLVDLKQATELDWRAEEVDGGPDLSGGVVEILLTVVLTKTAEKSYDYLAALVKRRVEQWRSARLDPPETAVETAEVPDDPAEGRNAEE</sequence>
<comment type="caution">
    <text evidence="2">The sequence shown here is derived from an EMBL/GenBank/DDBJ whole genome shotgun (WGS) entry which is preliminary data.</text>
</comment>
<keyword evidence="3" id="KW-1185">Reference proteome</keyword>
<evidence type="ECO:0000313" key="2">
    <source>
        <dbReference type="EMBL" id="OIV38393.1"/>
    </source>
</evidence>
<accession>A0A1J7BY35</accession>
<dbReference type="STRING" id="1428644.BIV57_05720"/>
<gene>
    <name evidence="2" type="ORF">BIV57_05720</name>
</gene>
<feature type="region of interest" description="Disordered" evidence="1">
    <location>
        <begin position="68"/>
        <end position="94"/>
    </location>
</feature>
<proteinExistence type="predicted"/>
<dbReference type="OrthoDB" id="4218739at2"/>
<evidence type="ECO:0000313" key="3">
    <source>
        <dbReference type="Proteomes" id="UP000243342"/>
    </source>
</evidence>
<dbReference type="RefSeq" id="WP_071655584.1">
    <property type="nucleotide sequence ID" value="NZ_MLCF01000022.1"/>
</dbReference>
<dbReference type="EMBL" id="MLCF01000022">
    <property type="protein sequence ID" value="OIV38393.1"/>
    <property type="molecule type" value="Genomic_DNA"/>
</dbReference>
<evidence type="ECO:0000256" key="1">
    <source>
        <dbReference type="SAM" id="MobiDB-lite"/>
    </source>
</evidence>
<protein>
    <submittedName>
        <fullName evidence="2">Uncharacterized protein</fullName>
    </submittedName>
</protein>
<dbReference type="AlphaFoldDB" id="A0A1J7BY35"/>
<dbReference type="Proteomes" id="UP000243342">
    <property type="component" value="Unassembled WGS sequence"/>
</dbReference>
<name>A0A1J7BY35_9ACTN</name>
<organism evidence="2 3">
    <name type="scientific">Mangrovactinospora gilvigrisea</name>
    <dbReference type="NCBI Taxonomy" id="1428644"/>
    <lineage>
        <taxon>Bacteria</taxon>
        <taxon>Bacillati</taxon>
        <taxon>Actinomycetota</taxon>
        <taxon>Actinomycetes</taxon>
        <taxon>Kitasatosporales</taxon>
        <taxon>Streptomycetaceae</taxon>
        <taxon>Mangrovactinospora</taxon>
    </lineage>
</organism>